<feature type="compositionally biased region" description="Basic and acidic residues" evidence="1">
    <location>
        <begin position="1473"/>
        <end position="1485"/>
    </location>
</feature>
<feature type="region of interest" description="Disordered" evidence="1">
    <location>
        <begin position="734"/>
        <end position="818"/>
    </location>
</feature>
<feature type="compositionally biased region" description="Basic residues" evidence="1">
    <location>
        <begin position="1"/>
        <end position="10"/>
    </location>
</feature>
<feature type="compositionally biased region" description="Low complexity" evidence="1">
    <location>
        <begin position="231"/>
        <end position="240"/>
    </location>
</feature>
<feature type="compositionally biased region" description="Basic and acidic residues" evidence="1">
    <location>
        <begin position="743"/>
        <end position="760"/>
    </location>
</feature>
<feature type="region of interest" description="Disordered" evidence="1">
    <location>
        <begin position="2969"/>
        <end position="2989"/>
    </location>
</feature>
<feature type="region of interest" description="Disordered" evidence="1">
    <location>
        <begin position="399"/>
        <end position="498"/>
    </location>
</feature>
<feature type="compositionally biased region" description="Low complexity" evidence="1">
    <location>
        <begin position="3094"/>
        <end position="3111"/>
    </location>
</feature>
<feature type="compositionally biased region" description="Polar residues" evidence="1">
    <location>
        <begin position="460"/>
        <end position="484"/>
    </location>
</feature>
<feature type="compositionally biased region" description="Basic residues" evidence="1">
    <location>
        <begin position="3147"/>
        <end position="3163"/>
    </location>
</feature>
<feature type="region of interest" description="Disordered" evidence="1">
    <location>
        <begin position="2421"/>
        <end position="2444"/>
    </location>
</feature>
<feature type="compositionally biased region" description="Polar residues" evidence="1">
    <location>
        <begin position="3113"/>
        <end position="3136"/>
    </location>
</feature>
<feature type="compositionally biased region" description="Polar residues" evidence="1">
    <location>
        <begin position="426"/>
        <end position="436"/>
    </location>
</feature>
<feature type="region of interest" description="Disordered" evidence="1">
    <location>
        <begin position="1465"/>
        <end position="1511"/>
    </location>
</feature>
<evidence type="ECO:0000313" key="2">
    <source>
        <dbReference type="EMBL" id="CAF3818607.1"/>
    </source>
</evidence>
<feature type="compositionally biased region" description="Low complexity" evidence="1">
    <location>
        <begin position="19"/>
        <end position="31"/>
    </location>
</feature>
<dbReference type="EMBL" id="CAJOBB010001162">
    <property type="protein sequence ID" value="CAF3818607.1"/>
    <property type="molecule type" value="Genomic_DNA"/>
</dbReference>
<feature type="compositionally biased region" description="Pro residues" evidence="1">
    <location>
        <begin position="248"/>
        <end position="267"/>
    </location>
</feature>
<feature type="region of interest" description="Disordered" evidence="1">
    <location>
        <begin position="222"/>
        <end position="270"/>
    </location>
</feature>
<feature type="region of interest" description="Disordered" evidence="1">
    <location>
        <begin position="3002"/>
        <end position="3173"/>
    </location>
</feature>
<feature type="compositionally biased region" description="Polar residues" evidence="1">
    <location>
        <begin position="919"/>
        <end position="941"/>
    </location>
</feature>
<feature type="region of interest" description="Disordered" evidence="1">
    <location>
        <begin position="320"/>
        <end position="359"/>
    </location>
</feature>
<feature type="compositionally biased region" description="Basic and acidic residues" evidence="1">
    <location>
        <begin position="603"/>
        <end position="617"/>
    </location>
</feature>
<feature type="region of interest" description="Disordered" evidence="1">
    <location>
        <begin position="919"/>
        <end position="954"/>
    </location>
</feature>
<feature type="compositionally biased region" description="Polar residues" evidence="1">
    <location>
        <begin position="2421"/>
        <end position="2437"/>
    </location>
</feature>
<comment type="caution">
    <text evidence="2">The sequence shown here is derived from an EMBL/GenBank/DDBJ whole genome shotgun (WGS) entry which is preliminary data.</text>
</comment>
<accession>A0A819CET0</accession>
<feature type="region of interest" description="Disordered" evidence="1">
    <location>
        <begin position="1423"/>
        <end position="1442"/>
    </location>
</feature>
<feature type="compositionally biased region" description="Polar residues" evidence="1">
    <location>
        <begin position="639"/>
        <end position="650"/>
    </location>
</feature>
<evidence type="ECO:0000313" key="3">
    <source>
        <dbReference type="Proteomes" id="UP000663868"/>
    </source>
</evidence>
<reference evidence="2" key="1">
    <citation type="submission" date="2021-02" db="EMBL/GenBank/DDBJ databases">
        <authorList>
            <person name="Nowell W R."/>
        </authorList>
    </citation>
    <scope>NUCLEOTIDE SEQUENCE</scope>
</reference>
<feature type="region of interest" description="Disordered" evidence="1">
    <location>
        <begin position="631"/>
        <end position="650"/>
    </location>
</feature>
<protein>
    <submittedName>
        <fullName evidence="2">Uncharacterized protein</fullName>
    </submittedName>
</protein>
<evidence type="ECO:0000256" key="1">
    <source>
        <dbReference type="SAM" id="MobiDB-lite"/>
    </source>
</evidence>
<feature type="compositionally biased region" description="Polar residues" evidence="1">
    <location>
        <begin position="3043"/>
        <end position="3088"/>
    </location>
</feature>
<proteinExistence type="predicted"/>
<feature type="compositionally biased region" description="Polar residues" evidence="1">
    <location>
        <begin position="587"/>
        <end position="600"/>
    </location>
</feature>
<feature type="region of interest" description="Disordered" evidence="1">
    <location>
        <begin position="584"/>
        <end position="617"/>
    </location>
</feature>
<feature type="compositionally biased region" description="Polar residues" evidence="1">
    <location>
        <begin position="3007"/>
        <end position="3031"/>
    </location>
</feature>
<name>A0A819CET0_9BILA</name>
<gene>
    <name evidence="2" type="ORF">KXQ929_LOCUS18089</name>
</gene>
<feature type="compositionally biased region" description="Basic and acidic residues" evidence="1">
    <location>
        <begin position="3164"/>
        <end position="3173"/>
    </location>
</feature>
<dbReference type="Proteomes" id="UP000663868">
    <property type="component" value="Unassembled WGS sequence"/>
</dbReference>
<feature type="compositionally biased region" description="Basic and acidic residues" evidence="1">
    <location>
        <begin position="1423"/>
        <end position="1435"/>
    </location>
</feature>
<feature type="region of interest" description="Disordered" evidence="1">
    <location>
        <begin position="1"/>
        <end position="31"/>
    </location>
</feature>
<sequence>MHQQQARRSKQTTQRRDQLNSASADSNDSSLSRIFLQNPNQRSEYTLPLNVAPSLMTTAQSTIATQTAQGNLITQAFHSKSIPSFAETQLLSIYYLNQNLINQSSGNINQDSSVFVEQQDRQPIRFRAAYDPLGSTKSTQTSPPLALNQLSTHGSTLVIGANQQSTGTNNPLYEQRLKIHSGSQRLANNPSLLSDTDELLSPSELIEESRYSYEEYIIHVDNNQEQNKQISSSSPTSTSSANTIIAQPPSPPLPLPRPPPPPPPPPITYRISSETMLQPEDFDSDRTSRLSADDINTHSTVSSMSGSFTNQDWTATNNTSSRLYNDAPTVNPRQTLTTSTTEETTRVSSWPPVPIDIQSGDNPLETSFILDDSDDQPRIPRVQFAEQLVHVIPVSATNSVSEEVAPREAPPPPPLPNISAPAVIPRTTTSRTNSYEQNEKHMNFDTEEDESTATTTTSSNRQPISGRLQRTSGLTNLNQGTMSRPTTAPPPLPSSLPVTSTTIATTAAATTTTTTTTATTGVDPRLVRDQLKRLDYQLLVDTRHPINQSKWVKDHMDASDAHTTTAATTTTSGRVDALRSLFEHQSGRSSDSSTLNSPTGQIKRIEPEERPSRHGDEIRFRVKEPKISTIHHAEPIQVVQRTKQPTTNTPAVVTPLTWEDLVGVQEEHQQQKRPQISSSTSPLELDEIQQILGNRRITSLNDIGHYTQYGHTWEWDDRFWFSLTSAQRDQLNRLQQQLQQSRSRQDSGDTQIYEHSDRSAYQDSGDTQIYEHSDRSAYQGDSEDNTPKTNNLNRRIRSRNSSQDNLLPLPINQTPTDETKRFKAITNEPGSTVSITGAGAWQQHKQSTISTGIGKYTETSTMHENQPSISVFGSTPNATYTRVGSQESIASSTIQPPPQQPMINKKTENQMTIIESGYSSADEPQQQQQRTNQFRPNSSTIIEEPSTVHHTDTTTSGVAGLIAGSGSIVLPNNDIQLREAPIYENLRPETRQHINEPEVDPLSYEQFIYDYFSTHARRLRSDDGTLIFLIDGQQIQMSHIRLPTNDNITLAKNVYIDAIDEYPPPFETESDQLVIFIHGESVVIPADKWLKYKIKYQNTQWIHKLERVNRHIPVQLMSIIEDWLTQHTRFLLDRNEINVDGLNIPVTGRLGLRILNLYQVRQLQSDQNYFWSELLKYLIRTGYVSFDPDEQIIHIAHSELDVQRILTRQTSPSPELIERLAKLLRLLNDIHFDQSTGSLILERNFIIPNEDVYDLFEKHQQGQTLNANELANHLLHICAYEEDQDGQSLILTLNDQILHLTPSPIIIQNQKEEEQEIVEDEVDDSEGDLSVLQWLSDNALWSSEHGREFLIRYRSMPNYVVRITGPDGIRLSNLLQQQALQLNDVLRWHHDHVQIDRTENSLRMIIKPNNNIEIVNLPLEENEKKREKVNEEKKKSTNQKTRSIFEKEEKSLVFFIPLNQQTPSDSEVEVEVVDEREGKEKEHYNQHSTSTLLQQEEQKKIKTNDDDEDDDGRERVLLLESIASLLHFVNANGSNVGTLELIQGRRLRLSLTDNSPLSQQQQQIEFNEDDTKILYENLNLDIDSCTQYLVDHIFDKIEFDKENQYLIIHYRGQMLKLKNLKQKIFQPSAKKLRLTSNKTSTTPTTINEDHVNMITDWLDQLNGEKLITITEQNDIVILPNGEDDQEQQIFLNHDDVDAYMENKINTSKPSDEPEVIGMNDIARILLIYNYIQYSNGHISFGSQHIALDKNELTWLRSIVRGVRSDAGNRETEIDLFDGEHTQVLHVPYEHMPPTNDQRVVADYLFRNGTVRYEVDTGNYAYRYVAPDIPLEDEDNSTERIGQRQVLLSHIRHIHVDEENERIELEFLHDPNHRLELPTRWYRQASTHDFERAYIVDMLLANGGTIDHDTFVFNDRTYSLQVPRVPTTSSSAPATNLQTIKLSNKQKQELIEKYVEMINTQDGIKLDNTNDLLILENQSDGSQLYLTPEHTKFIVQNRYRREDVKRFLTKHGQIKQDEFGNWLLYYNNQYVQFPPSIIPATTASSNNMSNVIRSLGQKFSRQQPSGAAAATVPTSDDDAEFRARLAQETQAEFIHRYHATIEYMYTHGLITINKRLKLIQIHFSNQTLTIPLDQLHTIVDTRTLQTTAENVIPFESHQLSKWLLDHSDTISNTRDGYIRLTHKNKTYDFPLINPNNRPIQSQSAVSTIVKRFGLTSKSIALLTKIDLTTPENQTRCATHLLDKLDQFGSINIDNETRTLILSMTPDNQQQLVVQNPVVPVTKQTLIDYLTSHGRFTLNADRTNIEYRHYDDGRVYHFDSYVRDWEDALGETNEERIIRILGEILSLNGRFLQRADRQLIISLRNGERFIIPSNIGEQLLGPINGQTIAELLVKYADNIYEEQDGKYLVIHLNHQTLRLPQQKQLMSTKQSSGATTGATSKGADDPKLKLLFPFNRNLRQIQKTPSTSTLNIQPPDATNGYAIDPLLMLANYIYRAGSIYQDDLGRLVIKMNEDEIVVPRIEAINAIETINTSPHRTGTIIARLIDRIGKVQSNKAGGLIITIGKSSFELSKDLIDRANQLHRETIDIENDLPIQDQDIVQTGLNGAMTLAGRHNRQPYGPTLLPLLRQSKSVGSLSTSTIGHPWFTDDQQMLYSKDGRGDARYLNLDNYSLAWQKEAHKHGIGCEVRTLRNVAPYLDVLGYVENDPKKGLNINDLTRLHPEMFKGGKLPDNQYLTKLENDRAQVQTTLCPKPRILVIPDDETMLSSDRKTRFYVQYMYDHDAVLGADPAYVMMLPSRYPVRPTRPQLIAPHHYRDIALRDAPVYVHKKGEGEVFFENLAQYLSAEHPDVSPRTVRRMLKYDKGDEYLEYLSNKMPAADAARLLQESEEPIGEASVRYDHIPTRVSGSRTNLTENDEEEDVDGDLDEYIIENENRRRIVSPRTYYNLQNGSINSYEDQRQQVIYENTPLKSSMSGSKFVERSPSTSSLGSDMLIANTFPTRRSVLGNAPSINIPTSRNDINRTTTNPLSSLTDENYGRPVVRGRTINSGNGQNSASPEKTVTLPRSATLSGQSNDGENEGRNTVSRSTSAAAKVNTSKSDTVKSTTSSSAASSRELPTTASSTMPRAQSVASPSRTSASKGGGDDTKKEKKSKFRTPSFLKKRKEKKEATHKDKP</sequence>
<organism evidence="2 3">
    <name type="scientific">Adineta steineri</name>
    <dbReference type="NCBI Taxonomy" id="433720"/>
    <lineage>
        <taxon>Eukaryota</taxon>
        <taxon>Metazoa</taxon>
        <taxon>Spiralia</taxon>
        <taxon>Gnathifera</taxon>
        <taxon>Rotifera</taxon>
        <taxon>Eurotatoria</taxon>
        <taxon>Bdelloidea</taxon>
        <taxon>Adinetida</taxon>
        <taxon>Adinetidae</taxon>
        <taxon>Adineta</taxon>
    </lineage>
</organism>
<feature type="compositionally biased region" description="Polar residues" evidence="1">
    <location>
        <begin position="1486"/>
        <end position="1495"/>
    </location>
</feature>